<evidence type="ECO:0000256" key="2">
    <source>
        <dbReference type="ARBA" id="ARBA00022833"/>
    </source>
</evidence>
<evidence type="ECO:0000256" key="3">
    <source>
        <dbReference type="ARBA" id="ARBA00023015"/>
    </source>
</evidence>
<comment type="caution">
    <text evidence="7">The sequence shown here is derived from an EMBL/GenBank/DDBJ whole genome shotgun (WGS) entry which is preliminary data.</text>
</comment>
<evidence type="ECO:0000256" key="6">
    <source>
        <dbReference type="ARBA" id="ARBA00023242"/>
    </source>
</evidence>
<protein>
    <submittedName>
        <fullName evidence="7">Fungal specific transcription factor</fullName>
    </submittedName>
</protein>
<dbReference type="GO" id="GO:0000978">
    <property type="term" value="F:RNA polymerase II cis-regulatory region sequence-specific DNA binding"/>
    <property type="evidence" value="ECO:0007669"/>
    <property type="project" value="TreeGrafter"/>
</dbReference>
<keyword evidence="4" id="KW-0238">DNA-binding</keyword>
<evidence type="ECO:0000256" key="1">
    <source>
        <dbReference type="ARBA" id="ARBA00022723"/>
    </source>
</evidence>
<evidence type="ECO:0000313" key="7">
    <source>
        <dbReference type="EMBL" id="KXH27615.1"/>
    </source>
</evidence>
<keyword evidence="1" id="KW-0479">Metal-binding</keyword>
<keyword evidence="6" id="KW-0539">Nucleus</keyword>
<organism evidence="7 8">
    <name type="scientific">Colletotrichum salicis</name>
    <dbReference type="NCBI Taxonomy" id="1209931"/>
    <lineage>
        <taxon>Eukaryota</taxon>
        <taxon>Fungi</taxon>
        <taxon>Dikarya</taxon>
        <taxon>Ascomycota</taxon>
        <taxon>Pezizomycotina</taxon>
        <taxon>Sordariomycetes</taxon>
        <taxon>Hypocreomycetidae</taxon>
        <taxon>Glomerellales</taxon>
        <taxon>Glomerellaceae</taxon>
        <taxon>Colletotrichum</taxon>
        <taxon>Colletotrichum acutatum species complex</taxon>
    </lineage>
</organism>
<keyword evidence="2" id="KW-0862">Zinc</keyword>
<evidence type="ECO:0000256" key="4">
    <source>
        <dbReference type="ARBA" id="ARBA00023125"/>
    </source>
</evidence>
<dbReference type="AlphaFoldDB" id="A0A135RVB0"/>
<dbReference type="InterPro" id="IPR051430">
    <property type="entry name" value="Fungal_TF_Env_Response"/>
</dbReference>
<evidence type="ECO:0000313" key="8">
    <source>
        <dbReference type="Proteomes" id="UP000070121"/>
    </source>
</evidence>
<dbReference type="CDD" id="cd12148">
    <property type="entry name" value="fungal_TF_MHR"/>
    <property type="match status" value="1"/>
</dbReference>
<dbReference type="Proteomes" id="UP000070121">
    <property type="component" value="Unassembled WGS sequence"/>
</dbReference>
<keyword evidence="5" id="KW-0804">Transcription</keyword>
<gene>
    <name evidence="7" type="ORF">CSAL01_00782</name>
</gene>
<sequence length="387" mass="42845">MISFLFDVTLFNGSTKPNLGSSTPETHTQAFQAFRSCVSCSWLSKQQTHPTGTGSQSFQTTVLELILDASRESGQPVLISPEDFDCNLPSNLNDHQLHCEATICPTPKDPSLYTDSSLQIALGQSFTLRMTIAKLWNKVKEEANYATVLQLSPQLIAARQILTTTLKNLSKVTSLLTRHMCEMVLLRYVFALHLPYMLLPDSVFSHSRQECIYAALHLTYRTLPLLDKDEPLSELLRQTNNEERCPGFVRLIVCGSGSLRSAQHIAISALRVAEERWLLKAGVAWARDRIKAGQENVKDYVFFAIVLAAVEAVLEVKSVEAEMAERCKEAITDAKALLSDMTGGATIGTSGALQYGQSEDEMEDIGAFWASDFPALDWGGFMPMPQD</sequence>
<keyword evidence="3" id="KW-0805">Transcription regulation</keyword>
<evidence type="ECO:0000256" key="5">
    <source>
        <dbReference type="ARBA" id="ARBA00023163"/>
    </source>
</evidence>
<dbReference type="PANTHER" id="PTHR31944:SF131">
    <property type="entry name" value="HEME-RESPONSIVE ZINC FINGER TRANSCRIPTION FACTOR HAP1"/>
    <property type="match status" value="1"/>
</dbReference>
<accession>A0A135RVB0</accession>
<proteinExistence type="predicted"/>
<dbReference type="GO" id="GO:0005634">
    <property type="term" value="C:nucleus"/>
    <property type="evidence" value="ECO:0007669"/>
    <property type="project" value="TreeGrafter"/>
</dbReference>
<reference evidence="7 8" key="1">
    <citation type="submission" date="2014-02" db="EMBL/GenBank/DDBJ databases">
        <title>The genome sequence of Colletotrichum salicis CBS 607.94.</title>
        <authorList>
            <person name="Baroncelli R."/>
            <person name="Thon M.R."/>
        </authorList>
    </citation>
    <scope>NUCLEOTIDE SEQUENCE [LARGE SCALE GENOMIC DNA]</scope>
    <source>
        <strain evidence="7 8">CBS 607.94</strain>
    </source>
</reference>
<name>A0A135RVB0_9PEZI</name>
<keyword evidence="8" id="KW-1185">Reference proteome</keyword>
<dbReference type="GO" id="GO:0001228">
    <property type="term" value="F:DNA-binding transcription activator activity, RNA polymerase II-specific"/>
    <property type="evidence" value="ECO:0007669"/>
    <property type="project" value="TreeGrafter"/>
</dbReference>
<dbReference type="EMBL" id="JFFI01002660">
    <property type="protein sequence ID" value="KXH27615.1"/>
    <property type="molecule type" value="Genomic_DNA"/>
</dbReference>
<dbReference type="GO" id="GO:0046872">
    <property type="term" value="F:metal ion binding"/>
    <property type="evidence" value="ECO:0007669"/>
    <property type="project" value="UniProtKB-KW"/>
</dbReference>
<dbReference type="PANTHER" id="PTHR31944">
    <property type="entry name" value="HEME-RESPONSIVE ZINC FINGER TRANSCRIPTION FACTOR HAP1"/>
    <property type="match status" value="1"/>
</dbReference>
<dbReference type="OrthoDB" id="4337792at2759"/>